<dbReference type="AlphaFoldDB" id="A0A813D3F3"/>
<sequence length="120" mass="12696">MAMMKGGLVEALASETGLKKSECSKIVDAITTVGAESVKGTGKFVLPGLCVSRTRQRAATKAGKRSVFGKKVVVKVKPTAATRPDYGQLFVGRGDASDGRKRRSTDEPPDGEVFAFPGHR</sequence>
<protein>
    <recommendedName>
        <fullName evidence="4">Major basic nuclear protein</fullName>
    </recommendedName>
</protein>
<reference evidence="2" key="1">
    <citation type="submission" date="2021-02" db="EMBL/GenBank/DDBJ databases">
        <authorList>
            <person name="Dougan E. K."/>
            <person name="Rhodes N."/>
            <person name="Thang M."/>
            <person name="Chan C."/>
        </authorList>
    </citation>
    <scope>NUCLEOTIDE SEQUENCE</scope>
</reference>
<feature type="region of interest" description="Disordered" evidence="1">
    <location>
        <begin position="85"/>
        <end position="120"/>
    </location>
</feature>
<dbReference type="SUPFAM" id="SSF47729">
    <property type="entry name" value="IHF-like DNA-binding proteins"/>
    <property type="match status" value="1"/>
</dbReference>
<dbReference type="GO" id="GO:0003677">
    <property type="term" value="F:DNA binding"/>
    <property type="evidence" value="ECO:0007669"/>
    <property type="project" value="InterPro"/>
</dbReference>
<dbReference type="EMBL" id="CAJNNV010000009">
    <property type="protein sequence ID" value="CAE8581010.1"/>
    <property type="molecule type" value="Genomic_DNA"/>
</dbReference>
<dbReference type="InterPro" id="IPR000119">
    <property type="entry name" value="Hist_DNA-bd"/>
</dbReference>
<accession>A0A813D3F3</accession>
<comment type="caution">
    <text evidence="2">The sequence shown here is derived from an EMBL/GenBank/DDBJ whole genome shotgun (WGS) entry which is preliminary data.</text>
</comment>
<evidence type="ECO:0000313" key="3">
    <source>
        <dbReference type="Proteomes" id="UP000654075"/>
    </source>
</evidence>
<evidence type="ECO:0000256" key="1">
    <source>
        <dbReference type="SAM" id="MobiDB-lite"/>
    </source>
</evidence>
<keyword evidence="3" id="KW-1185">Reference proteome</keyword>
<dbReference type="InterPro" id="IPR010992">
    <property type="entry name" value="IHF-like_DNA-bd_dom_sf"/>
</dbReference>
<dbReference type="GO" id="GO:0030527">
    <property type="term" value="F:structural constituent of chromatin"/>
    <property type="evidence" value="ECO:0007669"/>
    <property type="project" value="InterPro"/>
</dbReference>
<organism evidence="2 3">
    <name type="scientific">Polarella glacialis</name>
    <name type="common">Dinoflagellate</name>
    <dbReference type="NCBI Taxonomy" id="89957"/>
    <lineage>
        <taxon>Eukaryota</taxon>
        <taxon>Sar</taxon>
        <taxon>Alveolata</taxon>
        <taxon>Dinophyceae</taxon>
        <taxon>Suessiales</taxon>
        <taxon>Suessiaceae</taxon>
        <taxon>Polarella</taxon>
    </lineage>
</organism>
<dbReference type="Proteomes" id="UP000654075">
    <property type="component" value="Unassembled WGS sequence"/>
</dbReference>
<gene>
    <name evidence="2" type="ORF">PGLA1383_LOCUS42</name>
</gene>
<evidence type="ECO:0000313" key="2">
    <source>
        <dbReference type="EMBL" id="CAE8581010.1"/>
    </source>
</evidence>
<proteinExistence type="predicted"/>
<evidence type="ECO:0008006" key="4">
    <source>
        <dbReference type="Google" id="ProtNLM"/>
    </source>
</evidence>
<name>A0A813D3F3_POLGL</name>
<dbReference type="Gene3D" id="4.10.520.10">
    <property type="entry name" value="IHF-like DNA-binding proteins"/>
    <property type="match status" value="1"/>
</dbReference>
<dbReference type="Pfam" id="PF00216">
    <property type="entry name" value="Bac_DNA_binding"/>
    <property type="match status" value="1"/>
</dbReference>